<dbReference type="InterPro" id="IPR000644">
    <property type="entry name" value="CBS_dom"/>
</dbReference>
<feature type="domain" description="CBS" evidence="6">
    <location>
        <begin position="271"/>
        <end position="330"/>
    </location>
</feature>
<evidence type="ECO:0000256" key="1">
    <source>
        <dbReference type="ARBA" id="ARBA00006750"/>
    </source>
</evidence>
<evidence type="ECO:0000259" key="6">
    <source>
        <dbReference type="PROSITE" id="PS51371"/>
    </source>
</evidence>
<dbReference type="KEGG" id="ccp:CHC_T00007539001"/>
<keyword evidence="8" id="KW-1185">Reference proteome</keyword>
<dbReference type="PROSITE" id="PS51371">
    <property type="entry name" value="CBS"/>
    <property type="match status" value="2"/>
</dbReference>
<feature type="compositionally biased region" description="Polar residues" evidence="5">
    <location>
        <begin position="38"/>
        <end position="48"/>
    </location>
</feature>
<dbReference type="EMBL" id="HG002276">
    <property type="protein sequence ID" value="CDF40942.1"/>
    <property type="molecule type" value="Genomic_DNA"/>
</dbReference>
<dbReference type="OrthoDB" id="712at2759"/>
<keyword evidence="3 4" id="KW-0129">CBS domain</keyword>
<dbReference type="SUPFAM" id="SSF54631">
    <property type="entry name" value="CBS-domain pair"/>
    <property type="match status" value="2"/>
</dbReference>
<dbReference type="PhylomeDB" id="R7QR32"/>
<proteinExistence type="inferred from homology"/>
<organism evidence="7 8">
    <name type="scientific">Chondrus crispus</name>
    <name type="common">Carrageen Irish moss</name>
    <name type="synonym">Polymorpha crispa</name>
    <dbReference type="NCBI Taxonomy" id="2769"/>
    <lineage>
        <taxon>Eukaryota</taxon>
        <taxon>Rhodophyta</taxon>
        <taxon>Florideophyceae</taxon>
        <taxon>Rhodymeniophycidae</taxon>
        <taxon>Gigartinales</taxon>
        <taxon>Gigartinaceae</taxon>
        <taxon>Chondrus</taxon>
    </lineage>
</organism>
<dbReference type="GeneID" id="17318953"/>
<dbReference type="InterPro" id="IPR046342">
    <property type="entry name" value="CBS_dom_sf"/>
</dbReference>
<evidence type="ECO:0000313" key="8">
    <source>
        <dbReference type="Proteomes" id="UP000012073"/>
    </source>
</evidence>
<reference evidence="8" key="1">
    <citation type="journal article" date="2013" name="Proc. Natl. Acad. Sci. U.S.A.">
        <title>Genome structure and metabolic features in the red seaweed Chondrus crispus shed light on evolution of the Archaeplastida.</title>
        <authorList>
            <person name="Collen J."/>
            <person name="Porcel B."/>
            <person name="Carre W."/>
            <person name="Ball S.G."/>
            <person name="Chaparro C."/>
            <person name="Tonon T."/>
            <person name="Barbeyron T."/>
            <person name="Michel G."/>
            <person name="Noel B."/>
            <person name="Valentin K."/>
            <person name="Elias M."/>
            <person name="Artiguenave F."/>
            <person name="Arun A."/>
            <person name="Aury J.M."/>
            <person name="Barbosa-Neto J.F."/>
            <person name="Bothwell J.H."/>
            <person name="Bouget F.Y."/>
            <person name="Brillet L."/>
            <person name="Cabello-Hurtado F."/>
            <person name="Capella-Gutierrez S."/>
            <person name="Charrier B."/>
            <person name="Cladiere L."/>
            <person name="Cock J.M."/>
            <person name="Coelho S.M."/>
            <person name="Colleoni C."/>
            <person name="Czjzek M."/>
            <person name="Da Silva C."/>
            <person name="Delage L."/>
            <person name="Denoeud F."/>
            <person name="Deschamps P."/>
            <person name="Dittami S.M."/>
            <person name="Gabaldon T."/>
            <person name="Gachon C.M."/>
            <person name="Groisillier A."/>
            <person name="Herve C."/>
            <person name="Jabbari K."/>
            <person name="Katinka M."/>
            <person name="Kloareg B."/>
            <person name="Kowalczyk N."/>
            <person name="Labadie K."/>
            <person name="Leblanc C."/>
            <person name="Lopez P.J."/>
            <person name="McLachlan D.H."/>
            <person name="Meslet-Cladiere L."/>
            <person name="Moustafa A."/>
            <person name="Nehr Z."/>
            <person name="Nyvall Collen P."/>
            <person name="Panaud O."/>
            <person name="Partensky F."/>
            <person name="Poulain J."/>
            <person name="Rensing S.A."/>
            <person name="Rousvoal S."/>
            <person name="Samson G."/>
            <person name="Symeonidi A."/>
            <person name="Weissenbach J."/>
            <person name="Zambounis A."/>
            <person name="Wincker P."/>
            <person name="Boyen C."/>
        </authorList>
    </citation>
    <scope>NUCLEOTIDE SEQUENCE [LARGE SCALE GENOMIC DNA]</scope>
    <source>
        <strain evidence="8">cv. Stackhouse</strain>
    </source>
</reference>
<evidence type="ECO:0000256" key="3">
    <source>
        <dbReference type="ARBA" id="ARBA00023122"/>
    </source>
</evidence>
<name>R7QR32_CHOCR</name>
<dbReference type="Pfam" id="PF00571">
    <property type="entry name" value="CBS"/>
    <property type="match status" value="3"/>
</dbReference>
<dbReference type="OMA" id="TASIHPF"/>
<evidence type="ECO:0000256" key="4">
    <source>
        <dbReference type="PROSITE-ProRule" id="PRU00703"/>
    </source>
</evidence>
<protein>
    <recommendedName>
        <fullName evidence="6">CBS domain-containing protein</fullName>
    </recommendedName>
</protein>
<comment type="similarity">
    <text evidence="1">Belongs to the 5'-AMP-activated protein kinase gamma subunit family.</text>
</comment>
<evidence type="ECO:0000256" key="2">
    <source>
        <dbReference type="ARBA" id="ARBA00022737"/>
    </source>
</evidence>
<dbReference type="STRING" id="2769.R7QR32"/>
<dbReference type="SMART" id="SM00116">
    <property type="entry name" value="CBS"/>
    <property type="match status" value="4"/>
</dbReference>
<feature type="domain" description="CBS" evidence="6">
    <location>
        <begin position="84"/>
        <end position="147"/>
    </location>
</feature>
<dbReference type="PANTHER" id="PTHR13780">
    <property type="entry name" value="AMP-ACTIVATED PROTEIN KINASE, GAMMA REGULATORY SUBUNIT"/>
    <property type="match status" value="1"/>
</dbReference>
<dbReference type="RefSeq" id="XP_005711236.1">
    <property type="nucleotide sequence ID" value="XM_005711179.1"/>
</dbReference>
<dbReference type="Proteomes" id="UP000012073">
    <property type="component" value="Unassembled WGS sequence"/>
</dbReference>
<dbReference type="AlphaFoldDB" id="R7QR32"/>
<gene>
    <name evidence="7" type="ORF">CHC_T00007539001</name>
</gene>
<dbReference type="InterPro" id="IPR050511">
    <property type="entry name" value="AMPK_gamma/SDS23_families"/>
</dbReference>
<sequence length="398" mass="43795">MATDDAMDVESATHGLYMDVERHPSPQNPPVSPSPASLNTSTPDVSRNPTAPYDPTPPPDFSQAVSLARRAVVAFLKESTAEEIIPEASRVALIDSTLTLKHAFRALVENGVKAAPVINISSQELCGTLSVSDILDALLGVYYSRSSEGVVPDLSEGLDDYTVRSWHAQQSRDHSHDDSSATRPFTYALSEGTLFDAVRIMRDSKVLYLPILSNEHMPLHALEHWRVMRFLHRHFTARDGFGMGVANSAASDPRHATRLFTLTLSQLNLGTYRNLITIPPSTPLLRGLQILQQHDLFAVPVVNERNQLVEVYGRADAALLASGGCDGNTLQHSIMDVLRNIRRGRPFVGVTCAREDMLGTVFERFERTGVQRMYVIGSSGVEGVVSLVTLLRYFLQGF</sequence>
<evidence type="ECO:0000256" key="5">
    <source>
        <dbReference type="SAM" id="MobiDB-lite"/>
    </source>
</evidence>
<dbReference type="PANTHER" id="PTHR13780:SF35">
    <property type="entry name" value="LD22662P"/>
    <property type="match status" value="1"/>
</dbReference>
<accession>R7QR32</accession>
<dbReference type="Gene3D" id="3.10.580.10">
    <property type="entry name" value="CBS-domain"/>
    <property type="match status" value="2"/>
</dbReference>
<feature type="region of interest" description="Disordered" evidence="5">
    <location>
        <begin position="1"/>
        <end position="62"/>
    </location>
</feature>
<keyword evidence="2" id="KW-0677">Repeat</keyword>
<dbReference type="Gramene" id="CDF40942">
    <property type="protein sequence ID" value="CDF40942"/>
    <property type="gene ID" value="CHC_T00007539001"/>
</dbReference>
<evidence type="ECO:0000313" key="7">
    <source>
        <dbReference type="EMBL" id="CDF40942.1"/>
    </source>
</evidence>